<dbReference type="PANTHER" id="PTHR47424">
    <property type="entry name" value="REGULATORY PROTEIN GAL4"/>
    <property type="match status" value="1"/>
</dbReference>
<evidence type="ECO:0000259" key="7">
    <source>
        <dbReference type="SMART" id="SM00906"/>
    </source>
</evidence>
<dbReference type="InterPro" id="IPR036864">
    <property type="entry name" value="Zn2-C6_fun-type_DNA-bd_sf"/>
</dbReference>
<dbReference type="CDD" id="cd00067">
    <property type="entry name" value="GAL4"/>
    <property type="match status" value="1"/>
</dbReference>
<dbReference type="Proteomes" id="UP001480595">
    <property type="component" value="Unassembled WGS sequence"/>
</dbReference>
<protein>
    <submittedName>
        <fullName evidence="8">Fungal-specific transcription factor</fullName>
    </submittedName>
</protein>
<evidence type="ECO:0000313" key="9">
    <source>
        <dbReference type="Proteomes" id="UP001480595"/>
    </source>
</evidence>
<dbReference type="CDD" id="cd12148">
    <property type="entry name" value="fungal_TF_MHR"/>
    <property type="match status" value="1"/>
</dbReference>
<dbReference type="InterPro" id="IPR051127">
    <property type="entry name" value="Fungal_SecMet_Regulators"/>
</dbReference>
<keyword evidence="4" id="KW-0804">Transcription</keyword>
<keyword evidence="9" id="KW-1185">Reference proteome</keyword>
<evidence type="ECO:0000256" key="3">
    <source>
        <dbReference type="ARBA" id="ARBA00023125"/>
    </source>
</evidence>
<keyword evidence="5" id="KW-0539">Nucleus</keyword>
<evidence type="ECO:0000256" key="5">
    <source>
        <dbReference type="ARBA" id="ARBA00023242"/>
    </source>
</evidence>
<dbReference type="SMART" id="SM00906">
    <property type="entry name" value="Fungal_trans"/>
    <property type="match status" value="1"/>
</dbReference>
<evidence type="ECO:0000256" key="2">
    <source>
        <dbReference type="ARBA" id="ARBA00023015"/>
    </source>
</evidence>
<keyword evidence="3" id="KW-0238">DNA-binding</keyword>
<comment type="caution">
    <text evidence="8">The sequence shown here is derived from an EMBL/GenBank/DDBJ whole genome shotgun (WGS) entry which is preliminary data.</text>
</comment>
<dbReference type="SUPFAM" id="SSF57701">
    <property type="entry name" value="Zn2/Cys6 DNA-binding domain"/>
    <property type="match status" value="1"/>
</dbReference>
<dbReference type="RefSeq" id="XP_066714893.1">
    <property type="nucleotide sequence ID" value="XM_066859406.1"/>
</dbReference>
<dbReference type="Pfam" id="PF04082">
    <property type="entry name" value="Fungal_trans"/>
    <property type="match status" value="1"/>
</dbReference>
<evidence type="ECO:0000256" key="4">
    <source>
        <dbReference type="ARBA" id="ARBA00023163"/>
    </source>
</evidence>
<evidence type="ECO:0000256" key="6">
    <source>
        <dbReference type="SAM" id="MobiDB-lite"/>
    </source>
</evidence>
<dbReference type="EMBL" id="JAQQWL010000008">
    <property type="protein sequence ID" value="KAK8061631.1"/>
    <property type="molecule type" value="Genomic_DNA"/>
</dbReference>
<gene>
    <name evidence="8" type="ORF">PG994_007997</name>
</gene>
<dbReference type="GeneID" id="92092469"/>
<feature type="domain" description="Xylanolytic transcriptional activator regulatory" evidence="7">
    <location>
        <begin position="265"/>
        <end position="334"/>
    </location>
</feature>
<reference evidence="8 9" key="1">
    <citation type="submission" date="2023-01" db="EMBL/GenBank/DDBJ databases">
        <title>Analysis of 21 Apiospora genomes using comparative genomics revels a genus with tremendous synthesis potential of carbohydrate active enzymes and secondary metabolites.</title>
        <authorList>
            <person name="Sorensen T."/>
        </authorList>
    </citation>
    <scope>NUCLEOTIDE SEQUENCE [LARGE SCALE GENOMIC DNA]</scope>
    <source>
        <strain evidence="8 9">CBS 135458</strain>
    </source>
</reference>
<evidence type="ECO:0000256" key="1">
    <source>
        <dbReference type="ARBA" id="ARBA00022723"/>
    </source>
</evidence>
<accession>A0ABR1URS6</accession>
<name>A0ABR1URS6_9PEZI</name>
<evidence type="ECO:0000313" key="8">
    <source>
        <dbReference type="EMBL" id="KAK8061631.1"/>
    </source>
</evidence>
<proteinExistence type="predicted"/>
<dbReference type="PANTHER" id="PTHR47424:SF3">
    <property type="entry name" value="REGULATORY PROTEIN GAL4"/>
    <property type="match status" value="1"/>
</dbReference>
<sequence>MSTAHHRAKTQDEPVKSLRRQRLKTSNACEACRSRKCKCDGRSPGNDFHTTQLDPNNRSTTTGSGRFQDALSPPTLPANLILTPESSAAATPMSLKLLSNPETPKEEQEPDLEHNRAYYTNHDRFAGEVAAAIDVRAGITPTTTSHPTSFVDAPLFGKLDLESPCLLSETAARILPSRTDAEGLAGIYFHCIDPVEPVLDQPRFSRDLEAAYSGTGTPPNTEQETHLSIMNLVFALAVQRQESIPQIQRQEDGNLYFKRAHRQKTWMTSGLANRIAQSICCHHSGSSDTESASDKELKRKVWASCVALDRCIAWSQGRTTAHFSTPLPNRTALIPPSMSSSSQDGIRVTHLDRVFELHEIGDQIQLAQTQIRNRVASNLGLPRLYEQDEYHAVAVQLDACLNKWEVALPDDWKAHNIQALQDRSVEWSDICFISVFCIHGFSFIGRSLRASTR</sequence>
<feature type="region of interest" description="Disordered" evidence="6">
    <location>
        <begin position="1"/>
        <end position="25"/>
    </location>
</feature>
<keyword evidence="2" id="KW-0805">Transcription regulation</keyword>
<keyword evidence="1" id="KW-0479">Metal-binding</keyword>
<organism evidence="8 9">
    <name type="scientific">Apiospora phragmitis</name>
    <dbReference type="NCBI Taxonomy" id="2905665"/>
    <lineage>
        <taxon>Eukaryota</taxon>
        <taxon>Fungi</taxon>
        <taxon>Dikarya</taxon>
        <taxon>Ascomycota</taxon>
        <taxon>Pezizomycotina</taxon>
        <taxon>Sordariomycetes</taxon>
        <taxon>Xylariomycetidae</taxon>
        <taxon>Amphisphaeriales</taxon>
        <taxon>Apiosporaceae</taxon>
        <taxon>Apiospora</taxon>
    </lineage>
</organism>
<dbReference type="InterPro" id="IPR001138">
    <property type="entry name" value="Zn2Cys6_DnaBD"/>
</dbReference>
<dbReference type="InterPro" id="IPR007219">
    <property type="entry name" value="XnlR_reg_dom"/>
</dbReference>
<feature type="compositionally biased region" description="Polar residues" evidence="6">
    <location>
        <begin position="48"/>
        <end position="65"/>
    </location>
</feature>
<feature type="region of interest" description="Disordered" evidence="6">
    <location>
        <begin position="39"/>
        <end position="76"/>
    </location>
</feature>